<name>A0A428HB83_STRMT</name>
<evidence type="ECO:0000313" key="2">
    <source>
        <dbReference type="Proteomes" id="UP000271520"/>
    </source>
</evidence>
<dbReference type="EMBL" id="RJPW01000005">
    <property type="protein sequence ID" value="RSJ93003.1"/>
    <property type="molecule type" value="Genomic_DNA"/>
</dbReference>
<dbReference type="Proteomes" id="UP000271520">
    <property type="component" value="Unassembled WGS sequence"/>
</dbReference>
<comment type="caution">
    <text evidence="1">The sequence shown here is derived from an EMBL/GenBank/DDBJ whole genome shotgun (WGS) entry which is preliminary data.</text>
</comment>
<accession>A0A428HB83</accession>
<organism evidence="1 2">
    <name type="scientific">Streptococcus mitis</name>
    <dbReference type="NCBI Taxonomy" id="28037"/>
    <lineage>
        <taxon>Bacteria</taxon>
        <taxon>Bacillati</taxon>
        <taxon>Bacillota</taxon>
        <taxon>Bacilli</taxon>
        <taxon>Lactobacillales</taxon>
        <taxon>Streptococcaceae</taxon>
        <taxon>Streptococcus</taxon>
        <taxon>Streptococcus mitis group</taxon>
    </lineage>
</organism>
<evidence type="ECO:0000313" key="1">
    <source>
        <dbReference type="EMBL" id="RSJ93003.1"/>
    </source>
</evidence>
<proteinExistence type="predicted"/>
<gene>
    <name evidence="1" type="ORF">D8788_04370</name>
</gene>
<dbReference type="AlphaFoldDB" id="A0A428HB83"/>
<protein>
    <submittedName>
        <fullName evidence="1">Uncharacterized protein</fullName>
    </submittedName>
</protein>
<sequence>MKNPIQIWIGTKCFETLLKFILGQILIFYKTWLHSSMPHKVSKSCTLIETIQTAYKYAIGLKEVTSHSWKFLYLFIFPKNSYFEADNIVISYPRFLLFVRRMNSLNIFLYFQYLKHQIHSYSIPSYCFYDMQFRVFSLF</sequence>
<reference evidence="1 2" key="1">
    <citation type="submission" date="2018-11" db="EMBL/GenBank/DDBJ databases">
        <title>Species Designations Belie Phenotypic and Genotypic Heterogeneity in Oral Streptococci.</title>
        <authorList>
            <person name="Velsko I."/>
        </authorList>
    </citation>
    <scope>NUCLEOTIDE SEQUENCE [LARGE SCALE GENOMIC DNA]</scope>
    <source>
        <strain evidence="1 2">BCC22</strain>
    </source>
</reference>